<name>A0A2L0ETH4_SORCE</name>
<proteinExistence type="predicted"/>
<accession>A0A2L0ETH4</accession>
<sequence>MRSRSHRHGRPSAQPLPLPPHLVRDRVVRGTYALDEELRVGGVVQVEAEPEQQSAVALRHGT</sequence>
<evidence type="ECO:0000313" key="3">
    <source>
        <dbReference type="Proteomes" id="UP000238348"/>
    </source>
</evidence>
<feature type="region of interest" description="Disordered" evidence="1">
    <location>
        <begin position="1"/>
        <end position="21"/>
    </location>
</feature>
<gene>
    <name evidence="2" type="ORF">SOCE26_040260</name>
</gene>
<dbReference type="Proteomes" id="UP000238348">
    <property type="component" value="Chromosome"/>
</dbReference>
<evidence type="ECO:0000313" key="2">
    <source>
        <dbReference type="EMBL" id="AUX42593.1"/>
    </source>
</evidence>
<feature type="compositionally biased region" description="Basic residues" evidence="1">
    <location>
        <begin position="1"/>
        <end position="10"/>
    </location>
</feature>
<dbReference type="EMBL" id="CP012673">
    <property type="protein sequence ID" value="AUX42593.1"/>
    <property type="molecule type" value="Genomic_DNA"/>
</dbReference>
<reference evidence="2 3" key="1">
    <citation type="submission" date="2015-09" db="EMBL/GenBank/DDBJ databases">
        <title>Sorangium comparison.</title>
        <authorList>
            <person name="Zaburannyi N."/>
            <person name="Bunk B."/>
            <person name="Overmann J."/>
            <person name="Mueller R."/>
        </authorList>
    </citation>
    <scope>NUCLEOTIDE SEQUENCE [LARGE SCALE GENOMIC DNA]</scope>
    <source>
        <strain evidence="2 3">So ce26</strain>
    </source>
</reference>
<organism evidence="2 3">
    <name type="scientific">Sorangium cellulosum</name>
    <name type="common">Polyangium cellulosum</name>
    <dbReference type="NCBI Taxonomy" id="56"/>
    <lineage>
        <taxon>Bacteria</taxon>
        <taxon>Pseudomonadati</taxon>
        <taxon>Myxococcota</taxon>
        <taxon>Polyangia</taxon>
        <taxon>Polyangiales</taxon>
        <taxon>Polyangiaceae</taxon>
        <taxon>Sorangium</taxon>
    </lineage>
</organism>
<dbReference type="AlphaFoldDB" id="A0A2L0ETH4"/>
<evidence type="ECO:0000256" key="1">
    <source>
        <dbReference type="SAM" id="MobiDB-lite"/>
    </source>
</evidence>
<protein>
    <submittedName>
        <fullName evidence="2">Uncharacterized protein</fullName>
    </submittedName>
</protein>